<evidence type="ECO:0000256" key="6">
    <source>
        <dbReference type="ARBA" id="ARBA00023136"/>
    </source>
</evidence>
<name>A0A839TMU6_9BACL</name>
<keyword evidence="4 7" id="KW-0812">Transmembrane</keyword>
<evidence type="ECO:0000256" key="2">
    <source>
        <dbReference type="ARBA" id="ARBA00022448"/>
    </source>
</evidence>
<gene>
    <name evidence="9" type="ORF">FHS19_001704</name>
</gene>
<comment type="caution">
    <text evidence="9">The sequence shown here is derived from an EMBL/GenBank/DDBJ whole genome shotgun (WGS) entry which is preliminary data.</text>
</comment>
<dbReference type="PANTHER" id="PTHR43744">
    <property type="entry name" value="ABC TRANSPORTER PERMEASE PROTEIN MG189-RELATED-RELATED"/>
    <property type="match status" value="1"/>
</dbReference>
<dbReference type="GO" id="GO:0055085">
    <property type="term" value="P:transmembrane transport"/>
    <property type="evidence" value="ECO:0007669"/>
    <property type="project" value="InterPro"/>
</dbReference>
<reference evidence="9 10" key="1">
    <citation type="submission" date="2020-08" db="EMBL/GenBank/DDBJ databases">
        <title>Genomic Encyclopedia of Type Strains, Phase III (KMG-III): the genomes of soil and plant-associated and newly described type strains.</title>
        <authorList>
            <person name="Whitman W."/>
        </authorList>
    </citation>
    <scope>NUCLEOTIDE SEQUENCE [LARGE SCALE GENOMIC DNA]</scope>
    <source>
        <strain evidence="9 10">CECT 5831</strain>
    </source>
</reference>
<comment type="similarity">
    <text evidence="7">Belongs to the binding-protein-dependent transport system permease family.</text>
</comment>
<feature type="domain" description="ABC transmembrane type-1" evidence="8">
    <location>
        <begin position="73"/>
        <end position="276"/>
    </location>
</feature>
<keyword evidence="6 7" id="KW-0472">Membrane</keyword>
<dbReference type="SUPFAM" id="SSF161098">
    <property type="entry name" value="MetI-like"/>
    <property type="match status" value="1"/>
</dbReference>
<feature type="transmembrane region" description="Helical" evidence="7">
    <location>
        <begin position="69"/>
        <end position="96"/>
    </location>
</feature>
<dbReference type="PANTHER" id="PTHR43744:SF9">
    <property type="entry name" value="POLYGALACTURONAN_RHAMNOGALACTURONAN TRANSPORT SYSTEM PERMEASE PROTEIN YTCP"/>
    <property type="match status" value="1"/>
</dbReference>
<dbReference type="InterPro" id="IPR000515">
    <property type="entry name" value="MetI-like"/>
</dbReference>
<evidence type="ECO:0000256" key="5">
    <source>
        <dbReference type="ARBA" id="ARBA00022989"/>
    </source>
</evidence>
<evidence type="ECO:0000259" key="8">
    <source>
        <dbReference type="PROSITE" id="PS50928"/>
    </source>
</evidence>
<evidence type="ECO:0000256" key="4">
    <source>
        <dbReference type="ARBA" id="ARBA00022692"/>
    </source>
</evidence>
<evidence type="ECO:0000256" key="3">
    <source>
        <dbReference type="ARBA" id="ARBA00022475"/>
    </source>
</evidence>
<dbReference type="Proteomes" id="UP000517523">
    <property type="component" value="Unassembled WGS sequence"/>
</dbReference>
<protein>
    <submittedName>
        <fullName evidence="9">Putative aldouronate transport system permease protein</fullName>
    </submittedName>
</protein>
<dbReference type="AlphaFoldDB" id="A0A839TMU6"/>
<dbReference type="Gene3D" id="1.10.3720.10">
    <property type="entry name" value="MetI-like"/>
    <property type="match status" value="1"/>
</dbReference>
<evidence type="ECO:0000256" key="1">
    <source>
        <dbReference type="ARBA" id="ARBA00004651"/>
    </source>
</evidence>
<dbReference type="CDD" id="cd06261">
    <property type="entry name" value="TM_PBP2"/>
    <property type="match status" value="1"/>
</dbReference>
<dbReference type="InterPro" id="IPR035906">
    <property type="entry name" value="MetI-like_sf"/>
</dbReference>
<evidence type="ECO:0000313" key="10">
    <source>
        <dbReference type="Proteomes" id="UP000517523"/>
    </source>
</evidence>
<dbReference type="GO" id="GO:0005886">
    <property type="term" value="C:plasma membrane"/>
    <property type="evidence" value="ECO:0007669"/>
    <property type="project" value="UniProtKB-SubCell"/>
</dbReference>
<dbReference type="PROSITE" id="PS50928">
    <property type="entry name" value="ABC_TM1"/>
    <property type="match status" value="1"/>
</dbReference>
<feature type="transmembrane region" description="Helical" evidence="7">
    <location>
        <begin position="108"/>
        <end position="127"/>
    </location>
</feature>
<organism evidence="9 10">
    <name type="scientific">Paenibacillus rhizosphaerae</name>
    <dbReference type="NCBI Taxonomy" id="297318"/>
    <lineage>
        <taxon>Bacteria</taxon>
        <taxon>Bacillati</taxon>
        <taxon>Bacillota</taxon>
        <taxon>Bacilli</taxon>
        <taxon>Bacillales</taxon>
        <taxon>Paenibacillaceae</taxon>
        <taxon>Paenibacillus</taxon>
    </lineage>
</organism>
<feature type="transmembrane region" description="Helical" evidence="7">
    <location>
        <begin position="181"/>
        <end position="204"/>
    </location>
</feature>
<sequence>MKLSFSDRALSVFSYIAVAALSFLTLYPFWNSIVISFNTGSDTMLGGLTFWPRHWTLENYEIILKNKSMYQAVLISVLRTAIGTALAIFLTSLFAYGLSKKFLAGRKFYFIVAIITMYFSGGLIPTFLWFRELHLYDSFWVLVLPGMVNVYYMLIFRTFFSELPDGLEESAKIDGCTDFGIFFRIVLHVSGPILATISLFTAVGLWNEWFTASIYINNQSLLPLQTYLINAMNSSLFYEQMTSALNSEAMKQMSQQTITAKALQMSTLVIATMPIIMVYPFVQKYFVKGVLVGSIKG</sequence>
<proteinExistence type="inferred from homology"/>
<keyword evidence="5 7" id="KW-1133">Transmembrane helix</keyword>
<dbReference type="Pfam" id="PF00528">
    <property type="entry name" value="BPD_transp_1"/>
    <property type="match status" value="1"/>
</dbReference>
<keyword evidence="3" id="KW-1003">Cell membrane</keyword>
<dbReference type="RefSeq" id="WP_183581213.1">
    <property type="nucleotide sequence ID" value="NZ_JACHXJ010000001.1"/>
</dbReference>
<comment type="subcellular location">
    <subcellularLocation>
        <location evidence="1 7">Cell membrane</location>
        <topology evidence="1 7">Multi-pass membrane protein</topology>
    </subcellularLocation>
</comment>
<accession>A0A839TMU6</accession>
<feature type="transmembrane region" description="Helical" evidence="7">
    <location>
        <begin position="139"/>
        <end position="160"/>
    </location>
</feature>
<feature type="transmembrane region" description="Helical" evidence="7">
    <location>
        <begin position="12"/>
        <end position="30"/>
    </location>
</feature>
<dbReference type="EMBL" id="JACHXJ010000001">
    <property type="protein sequence ID" value="MBB3127050.1"/>
    <property type="molecule type" value="Genomic_DNA"/>
</dbReference>
<evidence type="ECO:0000313" key="9">
    <source>
        <dbReference type="EMBL" id="MBB3127050.1"/>
    </source>
</evidence>
<keyword evidence="2 7" id="KW-0813">Transport</keyword>
<feature type="transmembrane region" description="Helical" evidence="7">
    <location>
        <begin position="262"/>
        <end position="282"/>
    </location>
</feature>
<evidence type="ECO:0000256" key="7">
    <source>
        <dbReference type="RuleBase" id="RU363032"/>
    </source>
</evidence>